<gene>
    <name evidence="1" type="ORF">FD00_GL001068</name>
</gene>
<evidence type="ECO:0000313" key="1">
    <source>
        <dbReference type="EMBL" id="KRN09346.1"/>
    </source>
</evidence>
<sequence length="52" mass="6139">MRRTRTVYVVYESESFEGISKIFGVCQDIESAEHLCHCGHGFREYEEVAYFE</sequence>
<dbReference type="EMBL" id="AYYH01000027">
    <property type="protein sequence ID" value="KRN09346.1"/>
    <property type="molecule type" value="Genomic_DNA"/>
</dbReference>
<keyword evidence="2" id="KW-1185">Reference proteome</keyword>
<reference evidence="1 2" key="1">
    <citation type="journal article" date="2015" name="Genome Announc.">
        <title>Expanding the biotechnology potential of lactobacilli through comparative genomics of 213 strains and associated genera.</title>
        <authorList>
            <person name="Sun Z."/>
            <person name="Harris H.M."/>
            <person name="McCann A."/>
            <person name="Guo C."/>
            <person name="Argimon S."/>
            <person name="Zhang W."/>
            <person name="Yang X."/>
            <person name="Jeffery I.B."/>
            <person name="Cooney J.C."/>
            <person name="Kagawa T.F."/>
            <person name="Liu W."/>
            <person name="Song Y."/>
            <person name="Salvetti E."/>
            <person name="Wrobel A."/>
            <person name="Rasinkangas P."/>
            <person name="Parkhill J."/>
            <person name="Rea M.C."/>
            <person name="O'Sullivan O."/>
            <person name="Ritari J."/>
            <person name="Douillard F.P."/>
            <person name="Paul Ross R."/>
            <person name="Yang R."/>
            <person name="Briner A.E."/>
            <person name="Felis G.E."/>
            <person name="de Vos W.M."/>
            <person name="Barrangou R."/>
            <person name="Klaenhammer T.R."/>
            <person name="Caufield P.W."/>
            <person name="Cui Y."/>
            <person name="Zhang H."/>
            <person name="O'Toole P.W."/>
        </authorList>
    </citation>
    <scope>NUCLEOTIDE SEQUENCE [LARGE SCALE GENOMIC DNA]</scope>
    <source>
        <strain evidence="1 2">DSM 20444</strain>
    </source>
</reference>
<name>A0A0R2DZI4_9LACO</name>
<dbReference type="AlphaFoldDB" id="A0A0R2DZI4"/>
<proteinExistence type="predicted"/>
<dbReference type="Proteomes" id="UP000050898">
    <property type="component" value="Unassembled WGS sequence"/>
</dbReference>
<evidence type="ECO:0000313" key="2">
    <source>
        <dbReference type="Proteomes" id="UP000050898"/>
    </source>
</evidence>
<organism evidence="1 2">
    <name type="scientific">Liquorilactobacillus mali KCTC 3596 = DSM 20444</name>
    <dbReference type="NCBI Taxonomy" id="1046596"/>
    <lineage>
        <taxon>Bacteria</taxon>
        <taxon>Bacillati</taxon>
        <taxon>Bacillota</taxon>
        <taxon>Bacilli</taxon>
        <taxon>Lactobacillales</taxon>
        <taxon>Lactobacillaceae</taxon>
        <taxon>Liquorilactobacillus</taxon>
    </lineage>
</organism>
<protein>
    <submittedName>
        <fullName evidence="1">Uncharacterized protein</fullName>
    </submittedName>
</protein>
<dbReference type="RefSeq" id="WP_155820753.1">
    <property type="nucleotide sequence ID" value="NZ_AYYH01000027.1"/>
</dbReference>
<accession>A0A0R2DZI4</accession>
<comment type="caution">
    <text evidence="1">The sequence shown here is derived from an EMBL/GenBank/DDBJ whole genome shotgun (WGS) entry which is preliminary data.</text>
</comment>
<dbReference type="PATRIC" id="fig|1046596.6.peg.1148"/>